<dbReference type="InterPro" id="IPR050484">
    <property type="entry name" value="Transf_Hexapept/Carb_Anhydrase"/>
</dbReference>
<organism evidence="2 3">
    <name type="scientific">Dethiosulfatarculus sandiegensis</name>
    <dbReference type="NCBI Taxonomy" id="1429043"/>
    <lineage>
        <taxon>Bacteria</taxon>
        <taxon>Pseudomonadati</taxon>
        <taxon>Thermodesulfobacteriota</taxon>
        <taxon>Desulfarculia</taxon>
        <taxon>Desulfarculales</taxon>
        <taxon>Desulfarculaceae</taxon>
        <taxon>Dethiosulfatarculus</taxon>
    </lineage>
</organism>
<evidence type="ECO:0000313" key="2">
    <source>
        <dbReference type="EMBL" id="KIX13593.1"/>
    </source>
</evidence>
<dbReference type="CDD" id="cd04645">
    <property type="entry name" value="LbH_gamma_CA_like"/>
    <property type="match status" value="1"/>
</dbReference>
<dbReference type="Gene3D" id="2.160.10.10">
    <property type="entry name" value="Hexapeptide repeat proteins"/>
    <property type="match status" value="1"/>
</dbReference>
<dbReference type="InterPro" id="IPR001451">
    <property type="entry name" value="Hexapep"/>
</dbReference>
<dbReference type="STRING" id="1429043.X474_11135"/>
<gene>
    <name evidence="2" type="ORF">X474_11135</name>
</gene>
<keyword evidence="3" id="KW-1185">Reference proteome</keyword>
<dbReference type="InParanoid" id="A0A0D2HST9"/>
<evidence type="ECO:0000313" key="3">
    <source>
        <dbReference type="Proteomes" id="UP000032233"/>
    </source>
</evidence>
<dbReference type="InterPro" id="IPR011004">
    <property type="entry name" value="Trimer_LpxA-like_sf"/>
</dbReference>
<feature type="region of interest" description="Disordered" evidence="1">
    <location>
        <begin position="135"/>
        <end position="155"/>
    </location>
</feature>
<dbReference type="GO" id="GO:0016740">
    <property type="term" value="F:transferase activity"/>
    <property type="evidence" value="ECO:0007669"/>
    <property type="project" value="UniProtKB-KW"/>
</dbReference>
<dbReference type="AlphaFoldDB" id="A0A0D2HST9"/>
<proteinExistence type="predicted"/>
<dbReference type="EMBL" id="AZAC01000014">
    <property type="protein sequence ID" value="KIX13593.1"/>
    <property type="molecule type" value="Genomic_DNA"/>
</dbReference>
<dbReference type="Pfam" id="PF00132">
    <property type="entry name" value="Hexapep"/>
    <property type="match status" value="1"/>
</dbReference>
<keyword evidence="2" id="KW-0808">Transferase</keyword>
<dbReference type="InterPro" id="IPR047324">
    <property type="entry name" value="LbH_gamma_CA-like"/>
</dbReference>
<dbReference type="Proteomes" id="UP000032233">
    <property type="component" value="Unassembled WGS sequence"/>
</dbReference>
<accession>A0A0D2HST9</accession>
<reference evidence="2 3" key="1">
    <citation type="submission" date="2013-11" db="EMBL/GenBank/DDBJ databases">
        <title>Metagenomic analysis of a methanogenic consortium involved in long chain n-alkane degradation.</title>
        <authorList>
            <person name="Davidova I.A."/>
            <person name="Callaghan A.V."/>
            <person name="Wawrik B."/>
            <person name="Pruitt S."/>
            <person name="Marks C."/>
            <person name="Duncan K.E."/>
            <person name="Suflita J.M."/>
        </authorList>
    </citation>
    <scope>NUCLEOTIDE SEQUENCE [LARGE SCALE GENOMIC DNA]</scope>
    <source>
        <strain evidence="2 3">SPR</strain>
    </source>
</reference>
<dbReference type="PANTHER" id="PTHR13061">
    <property type="entry name" value="DYNACTIN SUBUNIT P25"/>
    <property type="match status" value="1"/>
</dbReference>
<dbReference type="PANTHER" id="PTHR13061:SF29">
    <property type="entry name" value="GAMMA CARBONIC ANHYDRASE-LIKE 1, MITOCHONDRIAL-RELATED"/>
    <property type="match status" value="1"/>
</dbReference>
<evidence type="ECO:0000256" key="1">
    <source>
        <dbReference type="SAM" id="MobiDB-lite"/>
    </source>
</evidence>
<sequence length="179" mass="18966">MIQEVNGRTPKLGKNAFVAEGAFVLGDVTLGEDASVWYGAVIRGDINWIRIGDRSNIQDGVVIHVNHKGQGVRVGNEVLVGHRVVLHACTVEDGALIGNGAVVLDGAHIGARAMVAAGSVVPPGAKVPPETLVMGSPARPKRALTPEEMESNRKGSLRYVRIKEAHRTPGVLVEYGPEE</sequence>
<protein>
    <submittedName>
        <fullName evidence="2">Acetyltransferase</fullName>
    </submittedName>
</protein>
<comment type="caution">
    <text evidence="2">The sequence shown here is derived from an EMBL/GenBank/DDBJ whole genome shotgun (WGS) entry which is preliminary data.</text>
</comment>
<name>A0A0D2HST9_9BACT</name>
<dbReference type="SUPFAM" id="SSF51161">
    <property type="entry name" value="Trimeric LpxA-like enzymes"/>
    <property type="match status" value="1"/>
</dbReference>
<dbReference type="OrthoDB" id="9803036at2"/>